<dbReference type="OrthoDB" id="9810259at2"/>
<comment type="similarity">
    <text evidence="1 9 11">Belongs to the peptidase A8 family.</text>
</comment>
<evidence type="ECO:0000313" key="12">
    <source>
        <dbReference type="EMBL" id="KRM11570.1"/>
    </source>
</evidence>
<evidence type="ECO:0000256" key="1">
    <source>
        <dbReference type="ARBA" id="ARBA00006139"/>
    </source>
</evidence>
<keyword evidence="4 9" id="KW-0812">Transmembrane</keyword>
<comment type="caution">
    <text evidence="12">The sequence shown here is derived from an EMBL/GenBank/DDBJ whole genome shotgun (WGS) entry which is preliminary data.</text>
</comment>
<organism evidence="12 13">
    <name type="scientific">Paucilactobacillus suebicus DSM 5007 = KCTC 3549</name>
    <dbReference type="NCBI Taxonomy" id="1423807"/>
    <lineage>
        <taxon>Bacteria</taxon>
        <taxon>Bacillati</taxon>
        <taxon>Bacillota</taxon>
        <taxon>Bacilli</taxon>
        <taxon>Lactobacillales</taxon>
        <taxon>Lactobacillaceae</taxon>
        <taxon>Paucilactobacillus</taxon>
    </lineage>
</organism>
<dbReference type="GO" id="GO:0004190">
    <property type="term" value="F:aspartic-type endopeptidase activity"/>
    <property type="evidence" value="ECO:0007669"/>
    <property type="project" value="UniProtKB-UniRule"/>
</dbReference>
<dbReference type="GO" id="GO:0005886">
    <property type="term" value="C:plasma membrane"/>
    <property type="evidence" value="ECO:0007669"/>
    <property type="project" value="UniProtKB-SubCell"/>
</dbReference>
<feature type="active site" evidence="9">
    <location>
        <position position="111"/>
    </location>
</feature>
<dbReference type="Proteomes" id="UP000051820">
    <property type="component" value="Unassembled WGS sequence"/>
</dbReference>
<dbReference type="RefSeq" id="WP_010622167.1">
    <property type="nucleotide sequence ID" value="NZ_AZGF01000018.1"/>
</dbReference>
<sequence length="151" mass="17264">MPYYFLLMAVLVVIDQTVKYITVQNIGLNQVHEFIPSILSFTNLRNNGAAWSILSGQQWLFTIITIIALVVLGYFLWHFRASKMYGFSIAFILAGTIGNFIDRIRLGYVVDMFQLDFINFPIFNIADSCLTIGVIWLIITVWLEGDDENAK</sequence>
<keyword evidence="5 9" id="KW-0064">Aspartyl protease</keyword>
<evidence type="ECO:0000256" key="11">
    <source>
        <dbReference type="RuleBase" id="RU004181"/>
    </source>
</evidence>
<keyword evidence="6 9" id="KW-0378">Hydrolase</keyword>
<comment type="pathway">
    <text evidence="9">Protein modification; lipoprotein biosynthesis (signal peptide cleavage).</text>
</comment>
<dbReference type="NCBIfam" id="TIGR00077">
    <property type="entry name" value="lspA"/>
    <property type="match status" value="1"/>
</dbReference>
<dbReference type="UniPathway" id="UPA00665"/>
<feature type="transmembrane region" description="Helical" evidence="9">
    <location>
        <begin position="59"/>
        <end position="77"/>
    </location>
</feature>
<evidence type="ECO:0000256" key="6">
    <source>
        <dbReference type="ARBA" id="ARBA00022801"/>
    </source>
</evidence>
<dbReference type="EMBL" id="AZGF01000018">
    <property type="protein sequence ID" value="KRM11570.1"/>
    <property type="molecule type" value="Genomic_DNA"/>
</dbReference>
<dbReference type="EC" id="3.4.23.36" evidence="9"/>
<reference evidence="12 13" key="1">
    <citation type="journal article" date="2015" name="Genome Announc.">
        <title>Expanding the biotechnology potential of lactobacilli through comparative genomics of 213 strains and associated genera.</title>
        <authorList>
            <person name="Sun Z."/>
            <person name="Harris H.M."/>
            <person name="McCann A."/>
            <person name="Guo C."/>
            <person name="Argimon S."/>
            <person name="Zhang W."/>
            <person name="Yang X."/>
            <person name="Jeffery I.B."/>
            <person name="Cooney J.C."/>
            <person name="Kagawa T.F."/>
            <person name="Liu W."/>
            <person name="Song Y."/>
            <person name="Salvetti E."/>
            <person name="Wrobel A."/>
            <person name="Rasinkangas P."/>
            <person name="Parkhill J."/>
            <person name="Rea M.C."/>
            <person name="O'Sullivan O."/>
            <person name="Ritari J."/>
            <person name="Douillard F.P."/>
            <person name="Paul Ross R."/>
            <person name="Yang R."/>
            <person name="Briner A.E."/>
            <person name="Felis G.E."/>
            <person name="de Vos W.M."/>
            <person name="Barrangou R."/>
            <person name="Klaenhammer T.R."/>
            <person name="Caufield P.W."/>
            <person name="Cui Y."/>
            <person name="Zhang H."/>
            <person name="O'Toole P.W."/>
        </authorList>
    </citation>
    <scope>NUCLEOTIDE SEQUENCE [LARGE SCALE GENOMIC DNA]</scope>
    <source>
        <strain evidence="12 13">DSM 5007</strain>
    </source>
</reference>
<name>A0A0R1W1W2_9LACO</name>
<evidence type="ECO:0000256" key="3">
    <source>
        <dbReference type="ARBA" id="ARBA00022670"/>
    </source>
</evidence>
<keyword evidence="2 9" id="KW-1003">Cell membrane</keyword>
<keyword evidence="8 9" id="KW-0472">Membrane</keyword>
<keyword evidence="12" id="KW-0449">Lipoprotein</keyword>
<comment type="catalytic activity">
    <reaction evidence="9 10">
        <text>Release of signal peptides from bacterial membrane prolipoproteins. Hydrolyzes -Xaa-Yaa-Zaa-|-(S,diacylglyceryl)Cys-, in which Xaa is hydrophobic (preferably Leu), and Yaa (Ala or Ser) and Zaa (Gly or Ala) have small, neutral side chains.</text>
        <dbReference type="EC" id="3.4.23.36"/>
    </reaction>
</comment>
<protein>
    <recommendedName>
        <fullName evidence="9">Lipoprotein signal peptidase</fullName>
        <ecNumber evidence="9">3.4.23.36</ecNumber>
    </recommendedName>
    <alternativeName>
        <fullName evidence="9">Prolipoprotein signal peptidase</fullName>
    </alternativeName>
    <alternativeName>
        <fullName evidence="9">Signal peptidase II</fullName>
        <shortName evidence="9">SPase II</shortName>
    </alternativeName>
</protein>
<comment type="function">
    <text evidence="9 10">This protein specifically catalyzes the removal of signal peptides from prolipoproteins.</text>
</comment>
<keyword evidence="3 9" id="KW-0645">Protease</keyword>
<accession>A0A0R1W1W2</accession>
<evidence type="ECO:0000256" key="9">
    <source>
        <dbReference type="HAMAP-Rule" id="MF_00161"/>
    </source>
</evidence>
<dbReference type="HAMAP" id="MF_00161">
    <property type="entry name" value="LspA"/>
    <property type="match status" value="1"/>
</dbReference>
<comment type="caution">
    <text evidence="9">Lacks conserved residue(s) required for the propagation of feature annotation.</text>
</comment>
<gene>
    <name evidence="9" type="primary">lspA</name>
    <name evidence="12" type="ORF">FD16_GL000688</name>
</gene>
<dbReference type="PRINTS" id="PR00781">
    <property type="entry name" value="LIPOSIGPTASE"/>
</dbReference>
<dbReference type="GO" id="GO:0006508">
    <property type="term" value="P:proteolysis"/>
    <property type="evidence" value="ECO:0007669"/>
    <property type="project" value="UniProtKB-KW"/>
</dbReference>
<evidence type="ECO:0000256" key="5">
    <source>
        <dbReference type="ARBA" id="ARBA00022750"/>
    </source>
</evidence>
<evidence type="ECO:0000256" key="8">
    <source>
        <dbReference type="ARBA" id="ARBA00023136"/>
    </source>
</evidence>
<dbReference type="Pfam" id="PF01252">
    <property type="entry name" value="Peptidase_A8"/>
    <property type="match status" value="1"/>
</dbReference>
<evidence type="ECO:0000256" key="10">
    <source>
        <dbReference type="RuleBase" id="RU000594"/>
    </source>
</evidence>
<feature type="transmembrane region" description="Helical" evidence="9">
    <location>
        <begin position="121"/>
        <end position="143"/>
    </location>
</feature>
<dbReference type="PATRIC" id="fig|1423807.3.peg.697"/>
<dbReference type="PROSITE" id="PS00855">
    <property type="entry name" value="SPASE_II"/>
    <property type="match status" value="1"/>
</dbReference>
<dbReference type="AlphaFoldDB" id="A0A0R1W1W2"/>
<evidence type="ECO:0000256" key="2">
    <source>
        <dbReference type="ARBA" id="ARBA00022475"/>
    </source>
</evidence>
<evidence type="ECO:0000256" key="4">
    <source>
        <dbReference type="ARBA" id="ARBA00022692"/>
    </source>
</evidence>
<evidence type="ECO:0000256" key="7">
    <source>
        <dbReference type="ARBA" id="ARBA00022989"/>
    </source>
</evidence>
<keyword evidence="13" id="KW-1185">Reference proteome</keyword>
<dbReference type="eggNOG" id="COG0597">
    <property type="taxonomic scope" value="Bacteria"/>
</dbReference>
<dbReference type="STRING" id="1423807.FD16_GL000688"/>
<dbReference type="PANTHER" id="PTHR33695">
    <property type="entry name" value="LIPOPROTEIN SIGNAL PEPTIDASE"/>
    <property type="match status" value="1"/>
</dbReference>
<dbReference type="PANTHER" id="PTHR33695:SF1">
    <property type="entry name" value="LIPOPROTEIN SIGNAL PEPTIDASE"/>
    <property type="match status" value="1"/>
</dbReference>
<feature type="transmembrane region" description="Helical" evidence="9">
    <location>
        <begin position="84"/>
        <end position="101"/>
    </location>
</feature>
<keyword evidence="7 9" id="KW-1133">Transmembrane helix</keyword>
<evidence type="ECO:0000313" key="13">
    <source>
        <dbReference type="Proteomes" id="UP000051820"/>
    </source>
</evidence>
<comment type="subcellular location">
    <subcellularLocation>
        <location evidence="9">Cell membrane</location>
        <topology evidence="9">Multi-pass membrane protein</topology>
    </subcellularLocation>
</comment>
<proteinExistence type="inferred from homology"/>
<dbReference type="InterPro" id="IPR001872">
    <property type="entry name" value="Peptidase_A8"/>
</dbReference>
<feature type="active site" evidence="9">
    <location>
        <position position="127"/>
    </location>
</feature>